<organism evidence="5 6">
    <name type="scientific">Nocardia pulmonis</name>
    <dbReference type="NCBI Taxonomy" id="2951408"/>
    <lineage>
        <taxon>Bacteria</taxon>
        <taxon>Bacillati</taxon>
        <taxon>Actinomycetota</taxon>
        <taxon>Actinomycetes</taxon>
        <taxon>Mycobacteriales</taxon>
        <taxon>Nocardiaceae</taxon>
        <taxon>Nocardia</taxon>
    </lineage>
</organism>
<dbReference type="PANTHER" id="PTHR46796:SF6">
    <property type="entry name" value="ARAC SUBFAMILY"/>
    <property type="match status" value="1"/>
</dbReference>
<keyword evidence="2" id="KW-0238">DNA-binding</keyword>
<dbReference type="AlphaFoldDB" id="A0A9X2E0L7"/>
<dbReference type="Proteomes" id="UP001139157">
    <property type="component" value="Unassembled WGS sequence"/>
</dbReference>
<dbReference type="PROSITE" id="PS00041">
    <property type="entry name" value="HTH_ARAC_FAMILY_1"/>
    <property type="match status" value="1"/>
</dbReference>
<dbReference type="Pfam" id="PF12833">
    <property type="entry name" value="HTH_18"/>
    <property type="match status" value="1"/>
</dbReference>
<evidence type="ECO:0000313" key="6">
    <source>
        <dbReference type="Proteomes" id="UP001139157"/>
    </source>
</evidence>
<keyword evidence="3" id="KW-0804">Transcription</keyword>
<accession>A0A9X2E0L7</accession>
<dbReference type="InterPro" id="IPR018060">
    <property type="entry name" value="HTH_AraC"/>
</dbReference>
<keyword evidence="6" id="KW-1185">Reference proteome</keyword>
<reference evidence="5" key="1">
    <citation type="submission" date="2022-06" db="EMBL/GenBank/DDBJ databases">
        <title>Novel species in genus nocardia.</title>
        <authorList>
            <person name="Li F."/>
        </authorList>
    </citation>
    <scope>NUCLEOTIDE SEQUENCE</scope>
    <source>
        <strain evidence="5">CDC141</strain>
    </source>
</reference>
<dbReference type="PANTHER" id="PTHR46796">
    <property type="entry name" value="HTH-TYPE TRANSCRIPTIONAL ACTIVATOR RHAS-RELATED"/>
    <property type="match status" value="1"/>
</dbReference>
<proteinExistence type="predicted"/>
<protein>
    <submittedName>
        <fullName evidence="5">Helix-turn-helix domain-containing protein</fullName>
    </submittedName>
</protein>
<comment type="caution">
    <text evidence="5">The sequence shown here is derived from an EMBL/GenBank/DDBJ whole genome shotgun (WGS) entry which is preliminary data.</text>
</comment>
<dbReference type="PRINTS" id="PR00032">
    <property type="entry name" value="HTHARAC"/>
</dbReference>
<dbReference type="Pfam" id="PF14525">
    <property type="entry name" value="AraC_binding_2"/>
    <property type="match status" value="1"/>
</dbReference>
<name>A0A9X2E0L7_9NOCA</name>
<evidence type="ECO:0000256" key="1">
    <source>
        <dbReference type="ARBA" id="ARBA00023015"/>
    </source>
</evidence>
<evidence type="ECO:0000259" key="4">
    <source>
        <dbReference type="PROSITE" id="PS01124"/>
    </source>
</evidence>
<dbReference type="InterPro" id="IPR020449">
    <property type="entry name" value="Tscrpt_reg_AraC-type_HTH"/>
</dbReference>
<dbReference type="InterPro" id="IPR009057">
    <property type="entry name" value="Homeodomain-like_sf"/>
</dbReference>
<dbReference type="GO" id="GO:0043565">
    <property type="term" value="F:sequence-specific DNA binding"/>
    <property type="evidence" value="ECO:0007669"/>
    <property type="project" value="InterPro"/>
</dbReference>
<evidence type="ECO:0000313" key="5">
    <source>
        <dbReference type="EMBL" id="MCM6771987.1"/>
    </source>
</evidence>
<keyword evidence="1" id="KW-0805">Transcription regulation</keyword>
<dbReference type="SUPFAM" id="SSF46689">
    <property type="entry name" value="Homeodomain-like"/>
    <property type="match status" value="1"/>
</dbReference>
<dbReference type="EMBL" id="JAMRXG010000001">
    <property type="protein sequence ID" value="MCM6771987.1"/>
    <property type="molecule type" value="Genomic_DNA"/>
</dbReference>
<sequence length="321" mass="35154">MVVVVDTDLVDPNDRAAAVAEAVLSTTAPAHFELGPADGGIYARVDAAEFGSVSLVRGQMSGWRLVRTAGQVRRSPCATVAVNLQLAAPIRVARRATQWTIRPGELYPVDLDAPFDLDWTGGGSAAALYVPVERLELPPPTVEKALARQARQSPLHSLVANHIRSMSSIADSLSDDHGATDLGNACVDLIRALFTSLADDAPADGTAVPGELLRERIRDYIRDHLTDADLGPATVARAHHISVRYLYKLWEPTGSGFEQWIIDQRLEFARNQLTDPGLRHRSIAAIALGSGFRDPSHFTRRFRTAYGMTPRDWRHTRQRAE</sequence>
<dbReference type="RefSeq" id="WP_251908866.1">
    <property type="nucleotide sequence ID" value="NZ_JAMRXG010000001.1"/>
</dbReference>
<dbReference type="InterPro" id="IPR018062">
    <property type="entry name" value="HTH_AraC-typ_CS"/>
</dbReference>
<dbReference type="PROSITE" id="PS01124">
    <property type="entry name" value="HTH_ARAC_FAMILY_2"/>
    <property type="match status" value="1"/>
</dbReference>
<dbReference type="InterPro" id="IPR050204">
    <property type="entry name" value="AraC_XylS_family_regulators"/>
</dbReference>
<evidence type="ECO:0000256" key="3">
    <source>
        <dbReference type="ARBA" id="ARBA00023163"/>
    </source>
</evidence>
<evidence type="ECO:0000256" key="2">
    <source>
        <dbReference type="ARBA" id="ARBA00023125"/>
    </source>
</evidence>
<dbReference type="Gene3D" id="1.10.10.60">
    <property type="entry name" value="Homeodomain-like"/>
    <property type="match status" value="1"/>
</dbReference>
<dbReference type="GO" id="GO:0003700">
    <property type="term" value="F:DNA-binding transcription factor activity"/>
    <property type="evidence" value="ECO:0007669"/>
    <property type="project" value="InterPro"/>
</dbReference>
<feature type="domain" description="HTH araC/xylS-type" evidence="4">
    <location>
        <begin position="215"/>
        <end position="316"/>
    </location>
</feature>
<dbReference type="InterPro" id="IPR035418">
    <property type="entry name" value="AraC-bd_2"/>
</dbReference>
<dbReference type="SMART" id="SM00342">
    <property type="entry name" value="HTH_ARAC"/>
    <property type="match status" value="1"/>
</dbReference>
<gene>
    <name evidence="5" type="ORF">NDR86_00700</name>
</gene>